<feature type="region of interest" description="Disordered" evidence="1">
    <location>
        <begin position="1"/>
        <end position="83"/>
    </location>
</feature>
<accession>A0A0N4YDE3</accession>
<keyword evidence="3" id="KW-1185">Reference proteome</keyword>
<evidence type="ECO:0000256" key="1">
    <source>
        <dbReference type="SAM" id="MobiDB-lite"/>
    </source>
</evidence>
<gene>
    <name evidence="2" type="ORF">NBR_LOCUS14636</name>
</gene>
<dbReference type="AlphaFoldDB" id="A0A0N4YDE3"/>
<evidence type="ECO:0000313" key="2">
    <source>
        <dbReference type="EMBL" id="VDL78225.1"/>
    </source>
</evidence>
<organism evidence="4">
    <name type="scientific">Nippostrongylus brasiliensis</name>
    <name type="common">Rat hookworm</name>
    <dbReference type="NCBI Taxonomy" id="27835"/>
    <lineage>
        <taxon>Eukaryota</taxon>
        <taxon>Metazoa</taxon>
        <taxon>Ecdysozoa</taxon>
        <taxon>Nematoda</taxon>
        <taxon>Chromadorea</taxon>
        <taxon>Rhabditida</taxon>
        <taxon>Rhabditina</taxon>
        <taxon>Rhabditomorpha</taxon>
        <taxon>Strongyloidea</taxon>
        <taxon>Heligmosomidae</taxon>
        <taxon>Nippostrongylus</taxon>
    </lineage>
</organism>
<dbReference type="EMBL" id="UYSL01021433">
    <property type="protein sequence ID" value="VDL78225.1"/>
    <property type="molecule type" value="Genomic_DNA"/>
</dbReference>
<evidence type="ECO:0000313" key="3">
    <source>
        <dbReference type="Proteomes" id="UP000271162"/>
    </source>
</evidence>
<evidence type="ECO:0000313" key="4">
    <source>
        <dbReference type="WBParaSite" id="NBR_0001463501-mRNA-1"/>
    </source>
</evidence>
<sequence>MLQRSWTVLGNRSRQGSQNTRTESGAGVVVDIETATGTRNSAERRRSSHKYLENQTATLLQQAEYDGYDQRSRSDVSGDGSIS</sequence>
<dbReference type="WBParaSite" id="NBR_0001463501-mRNA-1">
    <property type="protein sequence ID" value="NBR_0001463501-mRNA-1"/>
    <property type="gene ID" value="NBR_0001463501"/>
</dbReference>
<reference evidence="4" key="1">
    <citation type="submission" date="2017-02" db="UniProtKB">
        <authorList>
            <consortium name="WormBaseParasite"/>
        </authorList>
    </citation>
    <scope>IDENTIFICATION</scope>
</reference>
<proteinExistence type="predicted"/>
<dbReference type="Proteomes" id="UP000271162">
    <property type="component" value="Unassembled WGS sequence"/>
</dbReference>
<reference evidence="2 3" key="2">
    <citation type="submission" date="2018-11" db="EMBL/GenBank/DDBJ databases">
        <authorList>
            <consortium name="Pathogen Informatics"/>
        </authorList>
    </citation>
    <scope>NUCLEOTIDE SEQUENCE [LARGE SCALE GENOMIC DNA]</scope>
</reference>
<feature type="compositionally biased region" description="Polar residues" evidence="1">
    <location>
        <begin position="1"/>
        <end position="23"/>
    </location>
</feature>
<name>A0A0N4YDE3_NIPBR</name>
<protein>
    <submittedName>
        <fullName evidence="2 4">Uncharacterized protein</fullName>
    </submittedName>
</protein>